<protein>
    <recommendedName>
        <fullName evidence="1">PEP-utilising enzyme mobile domain-containing protein</fullName>
    </recommendedName>
</protein>
<dbReference type="RefSeq" id="WP_194865749.1">
    <property type="nucleotide sequence ID" value="NZ_ARXX01000049.1"/>
</dbReference>
<dbReference type="SUPFAM" id="SSF56059">
    <property type="entry name" value="Glutathione synthetase ATP-binding domain-like"/>
    <property type="match status" value="1"/>
</dbReference>
<name>A0ABS0ATU8_9GAMM</name>
<dbReference type="InterPro" id="IPR036637">
    <property type="entry name" value="Phosphohistidine_dom_sf"/>
</dbReference>
<dbReference type="Gene3D" id="3.30.470.20">
    <property type="entry name" value="ATP-grasp fold, B domain"/>
    <property type="match status" value="1"/>
</dbReference>
<evidence type="ECO:0000259" key="1">
    <source>
        <dbReference type="Pfam" id="PF00391"/>
    </source>
</evidence>
<feature type="domain" description="PEP-utilising enzyme mobile" evidence="1">
    <location>
        <begin position="586"/>
        <end position="656"/>
    </location>
</feature>
<evidence type="ECO:0000313" key="3">
    <source>
        <dbReference type="Proteomes" id="UP000662703"/>
    </source>
</evidence>
<dbReference type="PANTHER" id="PTHR43615">
    <property type="entry name" value="PHOSPHOENOLPYRUVATE SYNTHASE-RELATED"/>
    <property type="match status" value="1"/>
</dbReference>
<dbReference type="SUPFAM" id="SSF52009">
    <property type="entry name" value="Phosphohistidine domain"/>
    <property type="match status" value="1"/>
</dbReference>
<dbReference type="InterPro" id="IPR008279">
    <property type="entry name" value="PEP-util_enz_mobile_dom"/>
</dbReference>
<dbReference type="InterPro" id="IPR051549">
    <property type="entry name" value="PEP_Utilizing_Enz"/>
</dbReference>
<gene>
    <name evidence="2" type="ORF">Y5W_02851</name>
</gene>
<sequence>MSIEVLAADERGSENVQRWAASGLPVPPSWRISREAVLALDTAALVRELRGLPRMFNGQRYWVLHQGAMNEGSQRESLVNLDSDEALAAALSSLFRRADPPRQVVVQALPRQCAAGVLFTRHPLRQDLSHMVVEGVTDGDDRRQRLIFDDHGHLVYRSDSDAALDDLVGAPRLLALAEQLRRRFERPQAGEWIFDGDTLWLLQTLPVGSLPVPKEVWTRRAAPALFNQALTPLWYTLAGRWLKTEFWAPLAARRGWADLARVEPYRRQQSHLYTNSEFFRRLQDRHPGVADKVPPAWQPLETVGEGEAPAPPPGALSRARTGWELARIERRLRRWRPPALDRERAWRALMGLDRLGERLARQDGALSYLTVPDGLARQGGPVPLAWLLGDREKAVLEAVLAGDETIIDASDLRPGADPVHAPLCEKPAQRSSLRAARRSLDAAAGEAPPEAVAPLLAQWRHARDLRFLLGARLRALLLQLAAVLVQEKLLAHRDDVFFLYFDELWELWVERRIPGSAAGEVLGQRKVRYLEDAHAGAPDWKMDRIGFGFGGGGRPSPVLRGTGLVPGRVTGPLRRLCSAWALNRLQPGDIVVVDQVDPSWVPWLAQAGALVIAGRDPLNAAAGLARACAIPAVWGVSDIMHSVVDGQGAQVDGEKGELVVDS</sequence>
<dbReference type="PANTHER" id="PTHR43615:SF1">
    <property type="entry name" value="PPDK_N DOMAIN-CONTAINING PROTEIN"/>
    <property type="match status" value="1"/>
</dbReference>
<keyword evidence="3" id="KW-1185">Reference proteome</keyword>
<dbReference type="Proteomes" id="UP000662703">
    <property type="component" value="Unassembled WGS sequence"/>
</dbReference>
<dbReference type="EMBL" id="ARXX01000049">
    <property type="protein sequence ID" value="MBF5057557.1"/>
    <property type="molecule type" value="Genomic_DNA"/>
</dbReference>
<proteinExistence type="predicted"/>
<dbReference type="Pfam" id="PF00391">
    <property type="entry name" value="PEP-utilizers"/>
    <property type="match status" value="1"/>
</dbReference>
<evidence type="ECO:0000313" key="2">
    <source>
        <dbReference type="EMBL" id="MBF5057557.1"/>
    </source>
</evidence>
<accession>A0ABS0ATU8</accession>
<comment type="caution">
    <text evidence="2">The sequence shown here is derived from an EMBL/GenBank/DDBJ whole genome shotgun (WGS) entry which is preliminary data.</text>
</comment>
<reference evidence="2 3" key="1">
    <citation type="submission" date="2012-09" db="EMBL/GenBank/DDBJ databases">
        <title>Genome Sequence of alkane-degrading Bacterium Alcanivorax sp. 521-1.</title>
        <authorList>
            <person name="Lai Q."/>
            <person name="Shao Z."/>
        </authorList>
    </citation>
    <scope>NUCLEOTIDE SEQUENCE [LARGE SCALE GENOMIC DNA]</scope>
    <source>
        <strain evidence="2 3">521-1</strain>
    </source>
</reference>
<dbReference type="Gene3D" id="3.50.30.10">
    <property type="entry name" value="Phosphohistidine domain"/>
    <property type="match status" value="1"/>
</dbReference>
<organism evidence="2 3">
    <name type="scientific">Alloalcanivorax profundimaris</name>
    <dbReference type="NCBI Taxonomy" id="2735259"/>
    <lineage>
        <taxon>Bacteria</taxon>
        <taxon>Pseudomonadati</taxon>
        <taxon>Pseudomonadota</taxon>
        <taxon>Gammaproteobacteria</taxon>
        <taxon>Oceanospirillales</taxon>
        <taxon>Alcanivoracaceae</taxon>
        <taxon>Alloalcanivorax</taxon>
    </lineage>
</organism>